<dbReference type="InterPro" id="IPR051538">
    <property type="entry name" value="Acyl-CoA_Synth/Transferase"/>
</dbReference>
<evidence type="ECO:0000313" key="9">
    <source>
        <dbReference type="Proteomes" id="UP000321548"/>
    </source>
</evidence>
<dbReference type="SUPFAM" id="SSF55729">
    <property type="entry name" value="Acyl-CoA N-acyltransferases (Nat)"/>
    <property type="match status" value="1"/>
</dbReference>
<dbReference type="Gene3D" id="3.40.630.30">
    <property type="match status" value="1"/>
</dbReference>
<dbReference type="PANTHER" id="PTHR43334">
    <property type="entry name" value="ACETATE--COA LIGASE [ADP-FORMING]"/>
    <property type="match status" value="1"/>
</dbReference>
<dbReference type="GO" id="GO:0016874">
    <property type="term" value="F:ligase activity"/>
    <property type="evidence" value="ECO:0007669"/>
    <property type="project" value="UniProtKB-KW"/>
</dbReference>
<evidence type="ECO:0000256" key="3">
    <source>
        <dbReference type="ARBA" id="ARBA00022840"/>
    </source>
</evidence>
<dbReference type="InterPro" id="IPR032875">
    <property type="entry name" value="Succ_CoA_lig_flav_dom"/>
</dbReference>
<proteinExistence type="inferred from homology"/>
<dbReference type="SUPFAM" id="SSF52210">
    <property type="entry name" value="Succinyl-CoA synthetase domains"/>
    <property type="match status" value="2"/>
</dbReference>
<dbReference type="InterPro" id="IPR016102">
    <property type="entry name" value="Succinyl-CoA_synth-like"/>
</dbReference>
<keyword evidence="9" id="KW-1185">Reference proteome</keyword>
<dbReference type="PANTHER" id="PTHR43334:SF1">
    <property type="entry name" value="3-HYDROXYPROPIONATE--COA LIGASE [ADP-FORMING]"/>
    <property type="match status" value="1"/>
</dbReference>
<dbReference type="AlphaFoldDB" id="A0A5C8NZ01"/>
<dbReference type="OrthoDB" id="9807426at2"/>
<accession>A0A5C8NZ01</accession>
<gene>
    <name evidence="8" type="ORF">FHP08_09550</name>
</gene>
<dbReference type="GO" id="GO:0005524">
    <property type="term" value="F:ATP binding"/>
    <property type="evidence" value="ECO:0007669"/>
    <property type="project" value="UniProtKB-UniRule"/>
</dbReference>
<dbReference type="Pfam" id="PF13607">
    <property type="entry name" value="Succ_CoA_lig"/>
    <property type="match status" value="1"/>
</dbReference>
<keyword evidence="3 5" id="KW-0067">ATP-binding</keyword>
<dbReference type="Gene3D" id="3.30.1490.20">
    <property type="entry name" value="ATP-grasp fold, A domain"/>
    <property type="match status" value="1"/>
</dbReference>
<dbReference type="RefSeq" id="WP_147704212.1">
    <property type="nucleotide sequence ID" value="NZ_VDUY01000003.1"/>
</dbReference>
<dbReference type="EMBL" id="VDUY01000003">
    <property type="protein sequence ID" value="TXL66301.1"/>
    <property type="molecule type" value="Genomic_DNA"/>
</dbReference>
<dbReference type="GO" id="GO:0046872">
    <property type="term" value="F:metal ion binding"/>
    <property type="evidence" value="ECO:0007669"/>
    <property type="project" value="InterPro"/>
</dbReference>
<dbReference type="PROSITE" id="PS51186">
    <property type="entry name" value="GNAT"/>
    <property type="match status" value="1"/>
</dbReference>
<dbReference type="Gene3D" id="3.40.50.261">
    <property type="entry name" value="Succinyl-CoA synthetase domains"/>
    <property type="match status" value="2"/>
</dbReference>
<feature type="domain" description="N-acetyltransferase" evidence="7">
    <location>
        <begin position="744"/>
        <end position="902"/>
    </location>
</feature>
<protein>
    <submittedName>
        <fullName evidence="8">GNAT family N-acetyltransferase</fullName>
    </submittedName>
</protein>
<dbReference type="PROSITE" id="PS50975">
    <property type="entry name" value="ATP_GRASP"/>
    <property type="match status" value="1"/>
</dbReference>
<dbReference type="InterPro" id="IPR016181">
    <property type="entry name" value="Acyl_CoA_acyltransferase"/>
</dbReference>
<comment type="similarity">
    <text evidence="4">In the N-terminal section; belongs to the acetate CoA ligase alpha subunit family.</text>
</comment>
<evidence type="ECO:0000256" key="4">
    <source>
        <dbReference type="ARBA" id="ARBA00060888"/>
    </source>
</evidence>
<sequence>MEHRHYLSPMFDPAGVLLIVSREDPARDTSWAAPIRARFAAEAAAAAATAGSGAAAARRVRSIARRTVSLEAAGSGELPQSGCDLALIATPIGQVEAALALAAAHGARAAAVLDRCDDDVLARRLVEKARALHIRLLGPGSMGMMCPPVRLDASRLGRLPASGNVALVSQSGVLAGAVLDWAGDTAIGFSLIVSLGFEADVDLAQVLDYLAGDSRTKAVVVYLEAVSEARGFMSALRALATVKPVVVLKAGRDASTRTGARTHSGAIAAADAVYSAALRRAGAVQVRLFTQLFTAVRYLAARNWPLGKRLAIVSNGHGPAMLAADQAWSQGIRLLPFGEATGLALRSRLPGIAPANPLNLGIDASPTRFADAIEALAQDADSDALLVLMSPGGGVDARAITDRVVSVSRGFAKPLFACWLGDSSVRELRSKLDAAGLPVFRTPEAAVDAFSTVATFHQNQLLLQQVPRSLSDMEAPDVAGARVVLQAALAQGREVLSEVESKALLAAFRIPVTRTVLARDADQAERHADEIGYPVVMKIASHDVTHKSDVGGVSLNVRNAAEVRAQFAAILESVRAALPAARLEGVTIQPMVRSRGARELYVGVFRNRLFGPVIAFGAGGTRVEVVRDTTLEFPPLNAYLARSMIGRTRVAATLGEFRGAPAVDDEALARVLVRVSEMVCELPQLAEMDINPLIADERGAIAVDARIVLDPAPVAAGPRYGHMAIMPYPAHLSRESRLRDGRSCLLRPIQAEDADRLQRFTRGLSQQSRYFRFISTLNELTPRMLVRYTQIDYDRELALVAVCREGDGDRIIGVARYLLNPDRDTCEFAIAVGDDFQGQGLGTALMRALIEEARLRGLKRMEGYVLAINAPMIQLMRALGFTIDRDPDDETLKLVWIALERPVQAGSPPA</sequence>
<comment type="caution">
    <text evidence="8">The sequence shown here is derived from an EMBL/GenBank/DDBJ whole genome shotgun (WGS) entry which is preliminary data.</text>
</comment>
<keyword evidence="1" id="KW-0436">Ligase</keyword>
<dbReference type="GO" id="GO:0016747">
    <property type="term" value="F:acyltransferase activity, transferring groups other than amino-acyl groups"/>
    <property type="evidence" value="ECO:0007669"/>
    <property type="project" value="InterPro"/>
</dbReference>
<dbReference type="FunFam" id="3.30.1490.20:FF:000020">
    <property type="entry name" value="Protein lysine acetyltransferase"/>
    <property type="match status" value="1"/>
</dbReference>
<dbReference type="SUPFAM" id="SSF56059">
    <property type="entry name" value="Glutathione synthetase ATP-binding domain-like"/>
    <property type="match status" value="1"/>
</dbReference>
<evidence type="ECO:0000259" key="7">
    <source>
        <dbReference type="PROSITE" id="PS51186"/>
    </source>
</evidence>
<evidence type="ECO:0000256" key="5">
    <source>
        <dbReference type="PROSITE-ProRule" id="PRU00409"/>
    </source>
</evidence>
<evidence type="ECO:0000313" key="8">
    <source>
        <dbReference type="EMBL" id="TXL66301.1"/>
    </source>
</evidence>
<evidence type="ECO:0000256" key="1">
    <source>
        <dbReference type="ARBA" id="ARBA00022598"/>
    </source>
</evidence>
<keyword evidence="8" id="KW-0808">Transferase</keyword>
<feature type="domain" description="ATP-grasp" evidence="6">
    <location>
        <begin position="502"/>
        <end position="538"/>
    </location>
</feature>
<dbReference type="Pfam" id="PF00583">
    <property type="entry name" value="Acetyltransf_1"/>
    <property type="match status" value="1"/>
</dbReference>
<organism evidence="8 9">
    <name type="scientific">Zeimonas arvi</name>
    <dbReference type="NCBI Taxonomy" id="2498847"/>
    <lineage>
        <taxon>Bacteria</taxon>
        <taxon>Pseudomonadati</taxon>
        <taxon>Pseudomonadota</taxon>
        <taxon>Betaproteobacteria</taxon>
        <taxon>Burkholderiales</taxon>
        <taxon>Burkholderiaceae</taxon>
        <taxon>Zeimonas</taxon>
    </lineage>
</organism>
<dbReference type="Gene3D" id="3.30.470.20">
    <property type="entry name" value="ATP-grasp fold, B domain"/>
    <property type="match status" value="1"/>
</dbReference>
<reference evidence="8 9" key="1">
    <citation type="submission" date="2019-06" db="EMBL/GenBank/DDBJ databases">
        <title>Quisquiliibacterium sp. nov., isolated from a maize field.</title>
        <authorList>
            <person name="Lin S.-Y."/>
            <person name="Tsai C.-F."/>
            <person name="Young C.-C."/>
        </authorList>
    </citation>
    <scope>NUCLEOTIDE SEQUENCE [LARGE SCALE GENOMIC DNA]</scope>
    <source>
        <strain evidence="8 9">CC-CFT501</strain>
    </source>
</reference>
<name>A0A5C8NZ01_9BURK</name>
<dbReference type="Proteomes" id="UP000321548">
    <property type="component" value="Unassembled WGS sequence"/>
</dbReference>
<dbReference type="CDD" id="cd04301">
    <property type="entry name" value="NAT_SF"/>
    <property type="match status" value="1"/>
</dbReference>
<dbReference type="InterPro" id="IPR011761">
    <property type="entry name" value="ATP-grasp"/>
</dbReference>
<dbReference type="InterPro" id="IPR013815">
    <property type="entry name" value="ATP_grasp_subdomain_1"/>
</dbReference>
<dbReference type="InterPro" id="IPR000182">
    <property type="entry name" value="GNAT_dom"/>
</dbReference>
<evidence type="ECO:0000259" key="6">
    <source>
        <dbReference type="PROSITE" id="PS50975"/>
    </source>
</evidence>
<dbReference type="Pfam" id="PF13549">
    <property type="entry name" value="ATP-grasp_5"/>
    <property type="match status" value="1"/>
</dbReference>
<keyword evidence="2 5" id="KW-0547">Nucleotide-binding</keyword>
<evidence type="ECO:0000256" key="2">
    <source>
        <dbReference type="ARBA" id="ARBA00022741"/>
    </source>
</evidence>